<name>A0AAV5MTU7_9ROSI</name>
<comment type="subcellular location">
    <subcellularLocation>
        <location evidence="1">Cytoplasm</location>
    </subcellularLocation>
</comment>
<evidence type="ECO:0000259" key="7">
    <source>
        <dbReference type="PROSITE" id="PS51366"/>
    </source>
</evidence>
<evidence type="ECO:0000256" key="5">
    <source>
        <dbReference type="ARBA" id="ARBA00022845"/>
    </source>
</evidence>
<evidence type="ECO:0000256" key="6">
    <source>
        <dbReference type="ARBA" id="ARBA00023242"/>
    </source>
</evidence>
<reference evidence="8 9" key="1">
    <citation type="journal article" date="2021" name="Commun. Biol.">
        <title>The genome of Shorea leprosula (Dipterocarpaceae) highlights the ecological relevance of drought in aseasonal tropical rainforests.</title>
        <authorList>
            <person name="Ng K.K.S."/>
            <person name="Kobayashi M.J."/>
            <person name="Fawcett J.A."/>
            <person name="Hatakeyama M."/>
            <person name="Paape T."/>
            <person name="Ng C.H."/>
            <person name="Ang C.C."/>
            <person name="Tnah L.H."/>
            <person name="Lee C.T."/>
            <person name="Nishiyama T."/>
            <person name="Sese J."/>
            <person name="O'Brien M.J."/>
            <person name="Copetti D."/>
            <person name="Mohd Noor M.I."/>
            <person name="Ong R.C."/>
            <person name="Putra M."/>
            <person name="Sireger I.Z."/>
            <person name="Indrioko S."/>
            <person name="Kosugi Y."/>
            <person name="Izuno A."/>
            <person name="Isagi Y."/>
            <person name="Lee S.L."/>
            <person name="Shimizu K.K."/>
        </authorList>
    </citation>
    <scope>NUCLEOTIDE SEQUENCE [LARGE SCALE GENOMIC DNA]</scope>
    <source>
        <strain evidence="8">214</strain>
    </source>
</reference>
<dbReference type="PROSITE" id="PS51366">
    <property type="entry name" value="MI"/>
    <property type="match status" value="1"/>
</dbReference>
<dbReference type="GO" id="GO:0006417">
    <property type="term" value="P:regulation of translation"/>
    <property type="evidence" value="ECO:0007669"/>
    <property type="project" value="UniProtKB-KW"/>
</dbReference>
<keyword evidence="5" id="KW-0810">Translation regulation</keyword>
<accession>A0AAV5MTU7</accession>
<dbReference type="Proteomes" id="UP001054252">
    <property type="component" value="Unassembled WGS sequence"/>
</dbReference>
<evidence type="ECO:0000256" key="1">
    <source>
        <dbReference type="ARBA" id="ARBA00004496"/>
    </source>
</evidence>
<keyword evidence="3" id="KW-0963">Cytoplasm</keyword>
<feature type="domain" description="MI" evidence="7">
    <location>
        <begin position="1"/>
        <end position="75"/>
    </location>
</feature>
<dbReference type="GO" id="GO:0045892">
    <property type="term" value="P:negative regulation of DNA-templated transcription"/>
    <property type="evidence" value="ECO:0007669"/>
    <property type="project" value="InterPro"/>
</dbReference>
<gene>
    <name evidence="8" type="ORF">SLEP1_g58579</name>
</gene>
<evidence type="ECO:0000256" key="2">
    <source>
        <dbReference type="ARBA" id="ARBA00005497"/>
    </source>
</evidence>
<evidence type="ECO:0000256" key="3">
    <source>
        <dbReference type="ARBA" id="ARBA00022490"/>
    </source>
</evidence>
<dbReference type="AlphaFoldDB" id="A0AAV5MTU7"/>
<keyword evidence="6" id="KW-0539">Nucleus</keyword>
<sequence>VMERKNERLWGLLKECFDSGLITMYQMTKGFGRVAESLDDLALDVPDAEKQYLHYIERARESGWLDSSFCFSKSTQAASENGSSPVRAIWLDSMMHLLTDKYNQLTRGTYFFLHYTSISTLTIIPNQSIRKRNSCD</sequence>
<evidence type="ECO:0000313" key="9">
    <source>
        <dbReference type="Proteomes" id="UP001054252"/>
    </source>
</evidence>
<keyword evidence="9" id="KW-1185">Reference proteome</keyword>
<dbReference type="GO" id="GO:0005737">
    <property type="term" value="C:cytoplasm"/>
    <property type="evidence" value="ECO:0007669"/>
    <property type="project" value="UniProtKB-SubCell"/>
</dbReference>
<dbReference type="Pfam" id="PF02847">
    <property type="entry name" value="MA3"/>
    <property type="match status" value="1"/>
</dbReference>
<dbReference type="InterPro" id="IPR016024">
    <property type="entry name" value="ARM-type_fold"/>
</dbReference>
<proteinExistence type="inferred from homology"/>
<dbReference type="PANTHER" id="PTHR12626:SF2">
    <property type="entry name" value="MA3 DOMAIN-CONTAINING TRANSLATION REGULATORY FACTOR 2"/>
    <property type="match status" value="1"/>
</dbReference>
<dbReference type="InterPro" id="IPR003891">
    <property type="entry name" value="Initiation_fac_eIF4g_MI"/>
</dbReference>
<dbReference type="SUPFAM" id="SSF48371">
    <property type="entry name" value="ARM repeat"/>
    <property type="match status" value="1"/>
</dbReference>
<evidence type="ECO:0000313" key="8">
    <source>
        <dbReference type="EMBL" id="GKV51967.1"/>
    </source>
</evidence>
<organism evidence="8 9">
    <name type="scientific">Rubroshorea leprosula</name>
    <dbReference type="NCBI Taxonomy" id="152421"/>
    <lineage>
        <taxon>Eukaryota</taxon>
        <taxon>Viridiplantae</taxon>
        <taxon>Streptophyta</taxon>
        <taxon>Embryophyta</taxon>
        <taxon>Tracheophyta</taxon>
        <taxon>Spermatophyta</taxon>
        <taxon>Magnoliopsida</taxon>
        <taxon>eudicotyledons</taxon>
        <taxon>Gunneridae</taxon>
        <taxon>Pentapetalae</taxon>
        <taxon>rosids</taxon>
        <taxon>malvids</taxon>
        <taxon>Malvales</taxon>
        <taxon>Dipterocarpaceae</taxon>
        <taxon>Rubroshorea</taxon>
    </lineage>
</organism>
<feature type="non-terminal residue" evidence="8">
    <location>
        <position position="1"/>
    </location>
</feature>
<protein>
    <recommendedName>
        <fullName evidence="7">MI domain-containing protein</fullName>
    </recommendedName>
</protein>
<evidence type="ECO:0000256" key="4">
    <source>
        <dbReference type="ARBA" id="ARBA00022737"/>
    </source>
</evidence>
<dbReference type="PANTHER" id="PTHR12626">
    <property type="entry name" value="PROGRAMMED CELL DEATH 4"/>
    <property type="match status" value="1"/>
</dbReference>
<comment type="similarity">
    <text evidence="2">Belongs to the PDCD4 family.</text>
</comment>
<comment type="caution">
    <text evidence="8">The sequence shown here is derived from an EMBL/GenBank/DDBJ whole genome shotgun (WGS) entry which is preliminary data.</text>
</comment>
<dbReference type="Gene3D" id="1.25.40.180">
    <property type="match status" value="1"/>
</dbReference>
<dbReference type="EMBL" id="BPVZ01000578">
    <property type="protein sequence ID" value="GKV51967.1"/>
    <property type="molecule type" value="Genomic_DNA"/>
</dbReference>
<keyword evidence="4" id="KW-0677">Repeat</keyword>
<dbReference type="InterPro" id="IPR039778">
    <property type="entry name" value="PDCD4"/>
</dbReference>